<accession>A0A272EMS2</accession>
<sequence>MDFFLQNIFLITLAIVSGLALLLPILRGSGANSVTPSQAVMLINRQNAVLLDVREQAERDAQHVADSRHIPAGELPKRIEELSRLRSRPVIVLCDNGSRSQRAMGVLHKAGFEQVFKLSGGIRAWKDAGQPLSSAKTGAAA</sequence>
<protein>
    <submittedName>
        <fullName evidence="2">Rhodanese-like domain-containing protein</fullName>
    </submittedName>
    <submittedName>
        <fullName evidence="3">Sulfurtransferase</fullName>
    </submittedName>
</protein>
<dbReference type="InterPro" id="IPR001763">
    <property type="entry name" value="Rhodanese-like_dom"/>
</dbReference>
<name>A0A272EMS2_9RHOO</name>
<dbReference type="CDD" id="cd00158">
    <property type="entry name" value="RHOD"/>
    <property type="match status" value="1"/>
</dbReference>
<dbReference type="RefSeq" id="WP_095525976.1">
    <property type="nucleotide sequence ID" value="NZ_MDUX01000091.1"/>
</dbReference>
<keyword evidence="5" id="KW-1185">Reference proteome</keyword>
<dbReference type="SMART" id="SM00450">
    <property type="entry name" value="RHOD"/>
    <property type="match status" value="1"/>
</dbReference>
<evidence type="ECO:0000259" key="1">
    <source>
        <dbReference type="PROSITE" id="PS50206"/>
    </source>
</evidence>
<evidence type="ECO:0000313" key="4">
    <source>
        <dbReference type="Proteomes" id="UP000216107"/>
    </source>
</evidence>
<organism evidence="3 4">
    <name type="scientific">Candidatus Dactylopiibacterium carminicum</name>
    <dbReference type="NCBI Taxonomy" id="857335"/>
    <lineage>
        <taxon>Bacteria</taxon>
        <taxon>Pseudomonadati</taxon>
        <taxon>Pseudomonadota</taxon>
        <taxon>Betaproteobacteria</taxon>
        <taxon>Rhodocyclales</taxon>
        <taxon>Rhodocyclaceae</taxon>
        <taxon>Candidatus Dactylopiibacterium</taxon>
    </lineage>
</organism>
<dbReference type="Proteomes" id="UP000623509">
    <property type="component" value="Unassembled WGS sequence"/>
</dbReference>
<dbReference type="Gene3D" id="3.40.250.10">
    <property type="entry name" value="Rhodanese-like domain"/>
    <property type="match status" value="1"/>
</dbReference>
<dbReference type="PANTHER" id="PTHR43031:SF18">
    <property type="entry name" value="RHODANESE-RELATED SULFURTRANSFERASES"/>
    <property type="match status" value="1"/>
</dbReference>
<evidence type="ECO:0000313" key="3">
    <source>
        <dbReference type="EMBL" id="PAS91376.1"/>
    </source>
</evidence>
<evidence type="ECO:0000313" key="2">
    <source>
        <dbReference type="EMBL" id="KAF7597784.1"/>
    </source>
</evidence>
<dbReference type="EMBL" id="MDUX01000091">
    <property type="protein sequence ID" value="KAF7597784.1"/>
    <property type="molecule type" value="Genomic_DNA"/>
</dbReference>
<comment type="caution">
    <text evidence="3">The sequence shown here is derived from an EMBL/GenBank/DDBJ whole genome shotgun (WGS) entry which is preliminary data.</text>
</comment>
<dbReference type="Proteomes" id="UP000216107">
    <property type="component" value="Unassembled WGS sequence"/>
</dbReference>
<dbReference type="PROSITE" id="PS50206">
    <property type="entry name" value="RHODANESE_3"/>
    <property type="match status" value="1"/>
</dbReference>
<dbReference type="PANTHER" id="PTHR43031">
    <property type="entry name" value="FAD-DEPENDENT OXIDOREDUCTASE"/>
    <property type="match status" value="1"/>
</dbReference>
<dbReference type="InterPro" id="IPR050229">
    <property type="entry name" value="GlpE_sulfurtransferase"/>
</dbReference>
<reference evidence="2 5" key="1">
    <citation type="submission" date="2016-08" db="EMBL/GenBank/DDBJ databases">
        <title>Candidatus Dactylopiibacterium carminicum genome sequence.</title>
        <authorList>
            <person name="Ramirez-Puebla S.T."/>
            <person name="Ormeno-Orrillo E."/>
            <person name="Vera-Ponce De Leon A."/>
            <person name="Luis L."/>
            <person name="Sanchez-Flores A."/>
            <person name="Monica R."/>
            <person name="Martinez-Romero E."/>
        </authorList>
    </citation>
    <scope>NUCLEOTIDE SEQUENCE [LARGE SCALE GENOMIC DNA]</scope>
    <source>
        <strain evidence="2">END1</strain>
    </source>
</reference>
<dbReference type="Pfam" id="PF00581">
    <property type="entry name" value="Rhodanese"/>
    <property type="match status" value="1"/>
</dbReference>
<dbReference type="GO" id="GO:0016740">
    <property type="term" value="F:transferase activity"/>
    <property type="evidence" value="ECO:0007669"/>
    <property type="project" value="UniProtKB-KW"/>
</dbReference>
<keyword evidence="3" id="KW-0808">Transferase</keyword>
<gene>
    <name evidence="2" type="ORF">BGI27_16865</name>
    <name evidence="3" type="ORF">CGU29_16800</name>
</gene>
<reference evidence="3 4" key="2">
    <citation type="submission" date="2017-07" db="EMBL/GenBank/DDBJ databases">
        <title>Candidatus Dactylopiibacterium carminicum, a nitrogen-fixing symbiont of the cochineal insect Dactylopius coccus and Dactylopius opuntiae (Hemiptera: Coccoidea: Dactylopiidae).</title>
        <authorList>
            <person name="Vera A."/>
        </authorList>
    </citation>
    <scope>NUCLEOTIDE SEQUENCE [LARGE SCALE GENOMIC DNA]</scope>
    <source>
        <strain evidence="3 4">NFDCM</strain>
    </source>
</reference>
<dbReference type="EMBL" id="NMRN01000093">
    <property type="protein sequence ID" value="PAS91376.1"/>
    <property type="molecule type" value="Genomic_DNA"/>
</dbReference>
<feature type="domain" description="Rhodanese" evidence="1">
    <location>
        <begin position="44"/>
        <end position="134"/>
    </location>
</feature>
<dbReference type="OrthoDB" id="1445766at2"/>
<dbReference type="AlphaFoldDB" id="A0A272EMS2"/>
<dbReference type="InterPro" id="IPR036873">
    <property type="entry name" value="Rhodanese-like_dom_sf"/>
</dbReference>
<proteinExistence type="predicted"/>
<evidence type="ECO:0000313" key="5">
    <source>
        <dbReference type="Proteomes" id="UP000623509"/>
    </source>
</evidence>
<dbReference type="SUPFAM" id="SSF52821">
    <property type="entry name" value="Rhodanese/Cell cycle control phosphatase"/>
    <property type="match status" value="1"/>
</dbReference>